<sequence>MMTATMVCQQICLLLSALFCQEAIAVTALKDSIRNNLKSSRLSEILSGDFDTNNARDNDISIPSLGPSKRDEPYSGDYGPGMPYSGDYGPGMPYSGYYGSGMPYSAVTMDQECLTAVTMNPECLTTILLIHLFTVLTENDSILGIFICN</sequence>
<organism evidence="3 4">
    <name type="scientific">Plakobranchus ocellatus</name>
    <dbReference type="NCBI Taxonomy" id="259542"/>
    <lineage>
        <taxon>Eukaryota</taxon>
        <taxon>Metazoa</taxon>
        <taxon>Spiralia</taxon>
        <taxon>Lophotrochozoa</taxon>
        <taxon>Mollusca</taxon>
        <taxon>Gastropoda</taxon>
        <taxon>Heterobranchia</taxon>
        <taxon>Euthyneura</taxon>
        <taxon>Panpulmonata</taxon>
        <taxon>Sacoglossa</taxon>
        <taxon>Placobranchoidea</taxon>
        <taxon>Plakobranchidae</taxon>
        <taxon>Plakobranchus</taxon>
    </lineage>
</organism>
<keyword evidence="2" id="KW-0732">Signal</keyword>
<name>A0AAV4BYV7_9GAST</name>
<feature type="chain" id="PRO_5043326981" evidence="2">
    <location>
        <begin position="26"/>
        <end position="149"/>
    </location>
</feature>
<accession>A0AAV4BYV7</accession>
<comment type="caution">
    <text evidence="3">The sequence shown here is derived from an EMBL/GenBank/DDBJ whole genome shotgun (WGS) entry which is preliminary data.</text>
</comment>
<evidence type="ECO:0000313" key="4">
    <source>
        <dbReference type="Proteomes" id="UP000735302"/>
    </source>
</evidence>
<feature type="region of interest" description="Disordered" evidence="1">
    <location>
        <begin position="57"/>
        <end position="76"/>
    </location>
</feature>
<feature type="signal peptide" evidence="2">
    <location>
        <begin position="1"/>
        <end position="25"/>
    </location>
</feature>
<protein>
    <submittedName>
        <fullName evidence="3">Uncharacterized protein</fullName>
    </submittedName>
</protein>
<dbReference type="Proteomes" id="UP000735302">
    <property type="component" value="Unassembled WGS sequence"/>
</dbReference>
<evidence type="ECO:0000256" key="1">
    <source>
        <dbReference type="SAM" id="MobiDB-lite"/>
    </source>
</evidence>
<dbReference type="EMBL" id="BLXT01005571">
    <property type="protein sequence ID" value="GFO23983.1"/>
    <property type="molecule type" value="Genomic_DNA"/>
</dbReference>
<dbReference type="AlphaFoldDB" id="A0AAV4BYV7"/>
<reference evidence="3 4" key="1">
    <citation type="journal article" date="2021" name="Elife">
        <title>Chloroplast acquisition without the gene transfer in kleptoplastic sea slugs, Plakobranchus ocellatus.</title>
        <authorList>
            <person name="Maeda T."/>
            <person name="Takahashi S."/>
            <person name="Yoshida T."/>
            <person name="Shimamura S."/>
            <person name="Takaki Y."/>
            <person name="Nagai Y."/>
            <person name="Toyoda A."/>
            <person name="Suzuki Y."/>
            <person name="Arimoto A."/>
            <person name="Ishii H."/>
            <person name="Satoh N."/>
            <person name="Nishiyama T."/>
            <person name="Hasebe M."/>
            <person name="Maruyama T."/>
            <person name="Minagawa J."/>
            <person name="Obokata J."/>
            <person name="Shigenobu S."/>
        </authorList>
    </citation>
    <scope>NUCLEOTIDE SEQUENCE [LARGE SCALE GENOMIC DNA]</scope>
</reference>
<evidence type="ECO:0000256" key="2">
    <source>
        <dbReference type="SAM" id="SignalP"/>
    </source>
</evidence>
<keyword evidence="4" id="KW-1185">Reference proteome</keyword>
<proteinExistence type="predicted"/>
<evidence type="ECO:0000313" key="3">
    <source>
        <dbReference type="EMBL" id="GFO23983.1"/>
    </source>
</evidence>
<gene>
    <name evidence="3" type="ORF">PoB_005048800</name>
</gene>